<accession>A0AB37W3F0</accession>
<reference evidence="8" key="2">
    <citation type="journal article" date="2019" name="bioRxiv">
        <title>Genomics, evolutionary history and diagnostics of the Alternaria alternata species group including apple and Asian pear pathotypes.</title>
        <authorList>
            <person name="Armitage A.D."/>
            <person name="Cockerton H.M."/>
            <person name="Sreenivasaprasad S."/>
            <person name="Woodhall J.W."/>
            <person name="Lane C.R."/>
            <person name="Harrison R.J."/>
            <person name="Clarkson J.P."/>
        </authorList>
    </citation>
    <scope>NUCLEOTIDE SEQUENCE</scope>
    <source>
        <strain evidence="8">FERA 1164</strain>
    </source>
</reference>
<evidence type="ECO:0000256" key="1">
    <source>
        <dbReference type="ARBA" id="ARBA00004123"/>
    </source>
</evidence>
<name>A0AB37W3F0_9PLEO</name>
<comment type="subcellular location">
    <subcellularLocation>
        <location evidence="1">Nucleus</location>
    </subcellularLocation>
</comment>
<evidence type="ECO:0000256" key="5">
    <source>
        <dbReference type="ARBA" id="ARBA00023242"/>
    </source>
</evidence>
<dbReference type="PROSITE" id="PS50066">
    <property type="entry name" value="MADS_BOX_2"/>
    <property type="match status" value="1"/>
</dbReference>
<gene>
    <name evidence="8" type="ORF">AA0115_g12483</name>
</gene>
<dbReference type="GO" id="GO:0045944">
    <property type="term" value="P:positive regulation of transcription by RNA polymerase II"/>
    <property type="evidence" value="ECO:0007669"/>
    <property type="project" value="UniProtKB-ARBA"/>
</dbReference>
<dbReference type="InterPro" id="IPR036879">
    <property type="entry name" value="TF_MADSbox_sf"/>
</dbReference>
<evidence type="ECO:0000256" key="4">
    <source>
        <dbReference type="ARBA" id="ARBA00023163"/>
    </source>
</evidence>
<dbReference type="EMBL" id="PDXB01000079">
    <property type="protein sequence ID" value="RYN16205.1"/>
    <property type="molecule type" value="Genomic_DNA"/>
</dbReference>
<evidence type="ECO:0000313" key="8">
    <source>
        <dbReference type="EMBL" id="RYN16205.1"/>
    </source>
</evidence>
<keyword evidence="4" id="KW-0804">Transcription</keyword>
<evidence type="ECO:0000256" key="6">
    <source>
        <dbReference type="SAM" id="MobiDB-lite"/>
    </source>
</evidence>
<sequence>MASKRLQQESFRKRKNNFLRRGHEISDRYNVGVWLCIQKSNGQLYIYNSDPARPDWPPSSTQLETTYPVPIIKTSEDFLSKAPPPKKSPPATKNASLPGYLSRPPVPEYAQEEVFSGRLLERRRDGGA</sequence>
<keyword evidence="3" id="KW-0238">DNA-binding</keyword>
<keyword evidence="2" id="KW-0805">Transcription regulation</keyword>
<dbReference type="SUPFAM" id="SSF55455">
    <property type="entry name" value="SRF-like"/>
    <property type="match status" value="1"/>
</dbReference>
<feature type="domain" description="MADS-box" evidence="7">
    <location>
        <begin position="1"/>
        <end position="51"/>
    </location>
</feature>
<evidence type="ECO:0000313" key="9">
    <source>
        <dbReference type="Proteomes" id="UP000292340"/>
    </source>
</evidence>
<evidence type="ECO:0000256" key="2">
    <source>
        <dbReference type="ARBA" id="ARBA00023015"/>
    </source>
</evidence>
<dbReference type="GO" id="GO:0003677">
    <property type="term" value="F:DNA binding"/>
    <property type="evidence" value="ECO:0007669"/>
    <property type="project" value="UniProtKB-KW"/>
</dbReference>
<evidence type="ECO:0000256" key="3">
    <source>
        <dbReference type="ARBA" id="ARBA00023125"/>
    </source>
</evidence>
<feature type="region of interest" description="Disordered" evidence="6">
    <location>
        <begin position="76"/>
        <end position="105"/>
    </location>
</feature>
<organism evidence="8 9">
    <name type="scientific">Alternaria tenuissima</name>
    <dbReference type="NCBI Taxonomy" id="119927"/>
    <lineage>
        <taxon>Eukaryota</taxon>
        <taxon>Fungi</taxon>
        <taxon>Dikarya</taxon>
        <taxon>Ascomycota</taxon>
        <taxon>Pezizomycotina</taxon>
        <taxon>Dothideomycetes</taxon>
        <taxon>Pleosporomycetidae</taxon>
        <taxon>Pleosporales</taxon>
        <taxon>Pleosporineae</taxon>
        <taxon>Pleosporaceae</taxon>
        <taxon>Alternaria</taxon>
        <taxon>Alternaria sect. Alternaria</taxon>
        <taxon>Alternaria alternata complex</taxon>
    </lineage>
</organism>
<dbReference type="AlphaFoldDB" id="A0AB37W3F0"/>
<comment type="caution">
    <text evidence="8">The sequence shown here is derived from an EMBL/GenBank/DDBJ whole genome shotgun (WGS) entry which is preliminary data.</text>
</comment>
<proteinExistence type="predicted"/>
<evidence type="ECO:0000259" key="7">
    <source>
        <dbReference type="PROSITE" id="PS50066"/>
    </source>
</evidence>
<dbReference type="Proteomes" id="UP000292340">
    <property type="component" value="Unassembled WGS sequence"/>
</dbReference>
<protein>
    <recommendedName>
        <fullName evidence="7">MADS-box domain-containing protein</fullName>
    </recommendedName>
</protein>
<dbReference type="GO" id="GO:0046983">
    <property type="term" value="F:protein dimerization activity"/>
    <property type="evidence" value="ECO:0007669"/>
    <property type="project" value="InterPro"/>
</dbReference>
<dbReference type="GO" id="GO:0005634">
    <property type="term" value="C:nucleus"/>
    <property type="evidence" value="ECO:0007669"/>
    <property type="project" value="UniProtKB-SubCell"/>
</dbReference>
<reference evidence="8" key="1">
    <citation type="submission" date="2017-10" db="EMBL/GenBank/DDBJ databases">
        <authorList>
            <person name="Armitage A.D."/>
            <person name="Barbara D.J."/>
            <person name="Woodhall J.W."/>
            <person name="Sreenivasaprasad S."/>
            <person name="Lane C.R."/>
            <person name="Clarkson J.P."/>
            <person name="Harrison R.J."/>
        </authorList>
    </citation>
    <scope>NUCLEOTIDE SEQUENCE</scope>
    <source>
        <strain evidence="8">FERA 1164</strain>
    </source>
</reference>
<dbReference type="InterPro" id="IPR002100">
    <property type="entry name" value="TF_MADSbox"/>
</dbReference>
<keyword evidence="5" id="KW-0539">Nucleus</keyword>